<keyword evidence="1" id="KW-0812">Transmembrane</keyword>
<protein>
    <submittedName>
        <fullName evidence="2">Pantothenate transporter</fullName>
    </submittedName>
</protein>
<gene>
    <name evidence="2" type="ORF">N7482_002632</name>
</gene>
<feature type="transmembrane region" description="Helical" evidence="1">
    <location>
        <begin position="40"/>
        <end position="58"/>
    </location>
</feature>
<organism evidence="2 3">
    <name type="scientific">Penicillium canariense</name>
    <dbReference type="NCBI Taxonomy" id="189055"/>
    <lineage>
        <taxon>Eukaryota</taxon>
        <taxon>Fungi</taxon>
        <taxon>Dikarya</taxon>
        <taxon>Ascomycota</taxon>
        <taxon>Pezizomycotina</taxon>
        <taxon>Eurotiomycetes</taxon>
        <taxon>Eurotiomycetidae</taxon>
        <taxon>Eurotiales</taxon>
        <taxon>Aspergillaceae</taxon>
        <taxon>Penicillium</taxon>
    </lineage>
</organism>
<dbReference type="Proteomes" id="UP001149163">
    <property type="component" value="Unassembled WGS sequence"/>
</dbReference>
<dbReference type="GeneID" id="81423933"/>
<evidence type="ECO:0000313" key="3">
    <source>
        <dbReference type="Proteomes" id="UP001149163"/>
    </source>
</evidence>
<accession>A0A9W9IJ50</accession>
<keyword evidence="3" id="KW-1185">Reference proteome</keyword>
<dbReference type="RefSeq" id="XP_056548363.1">
    <property type="nucleotide sequence ID" value="XM_056684757.1"/>
</dbReference>
<keyword evidence="1" id="KW-1133">Transmembrane helix</keyword>
<dbReference type="AlphaFoldDB" id="A0A9W9IJ50"/>
<keyword evidence="1" id="KW-0472">Membrane</keyword>
<feature type="transmembrane region" description="Helical" evidence="1">
    <location>
        <begin position="12"/>
        <end position="34"/>
    </location>
</feature>
<proteinExistence type="predicted"/>
<evidence type="ECO:0000256" key="1">
    <source>
        <dbReference type="SAM" id="Phobius"/>
    </source>
</evidence>
<reference evidence="2" key="2">
    <citation type="journal article" date="2023" name="IMA Fungus">
        <title>Comparative genomic study of the Penicillium genus elucidates a diverse pangenome and 15 lateral gene transfer events.</title>
        <authorList>
            <person name="Petersen C."/>
            <person name="Sorensen T."/>
            <person name="Nielsen M.R."/>
            <person name="Sondergaard T.E."/>
            <person name="Sorensen J.L."/>
            <person name="Fitzpatrick D.A."/>
            <person name="Frisvad J.C."/>
            <person name="Nielsen K.L."/>
        </authorList>
    </citation>
    <scope>NUCLEOTIDE SEQUENCE</scope>
    <source>
        <strain evidence="2">IBT 26290</strain>
    </source>
</reference>
<evidence type="ECO:0000313" key="2">
    <source>
        <dbReference type="EMBL" id="KAJ5176755.1"/>
    </source>
</evidence>
<comment type="caution">
    <text evidence="2">The sequence shown here is derived from an EMBL/GenBank/DDBJ whole genome shotgun (WGS) entry which is preliminary data.</text>
</comment>
<reference evidence="2" key="1">
    <citation type="submission" date="2022-11" db="EMBL/GenBank/DDBJ databases">
        <authorList>
            <person name="Petersen C."/>
        </authorList>
    </citation>
    <scope>NUCLEOTIDE SEQUENCE</scope>
    <source>
        <strain evidence="2">IBT 26290</strain>
    </source>
</reference>
<sequence length="59" mass="6182">MCMSVVSSNIGALTKIAVGRVIIFASYGVGQIVAPQYATGFRAFYISVALMSVIVVLVV</sequence>
<name>A0A9W9IJ50_9EURO</name>
<dbReference type="EMBL" id="JAPQKN010000001">
    <property type="protein sequence ID" value="KAJ5176755.1"/>
    <property type="molecule type" value="Genomic_DNA"/>
</dbReference>